<dbReference type="Proteomes" id="UP000236333">
    <property type="component" value="Unassembled WGS sequence"/>
</dbReference>
<accession>A0A2J7ZRU7</accession>
<dbReference type="GO" id="GO:0005930">
    <property type="term" value="C:axoneme"/>
    <property type="evidence" value="ECO:0007669"/>
    <property type="project" value="UniProtKB-SubCell"/>
</dbReference>
<protein>
    <submittedName>
        <fullName evidence="2">Uncharacterized protein</fullName>
    </submittedName>
</protein>
<dbReference type="Gene3D" id="3.80.10.10">
    <property type="entry name" value="Ribonuclease Inhibitor"/>
    <property type="match status" value="1"/>
</dbReference>
<reference evidence="2 3" key="1">
    <citation type="journal article" date="2017" name="Mol. Biol. Evol.">
        <title>The 4-celled Tetrabaena socialis nuclear genome reveals the essential components for genetic control of cell number at the origin of multicellularity in the volvocine lineage.</title>
        <authorList>
            <person name="Featherston J."/>
            <person name="Arakaki Y."/>
            <person name="Hanschen E.R."/>
            <person name="Ferris P.J."/>
            <person name="Michod R.E."/>
            <person name="Olson B.J.S.C."/>
            <person name="Nozaki H."/>
            <person name="Durand P.M."/>
        </authorList>
    </citation>
    <scope>NUCLEOTIDE SEQUENCE [LARGE SCALE GENOMIC DNA]</scope>
    <source>
        <strain evidence="2 3">NIES-571</strain>
    </source>
</reference>
<evidence type="ECO:0000313" key="3">
    <source>
        <dbReference type="Proteomes" id="UP000236333"/>
    </source>
</evidence>
<dbReference type="InterPro" id="IPR032675">
    <property type="entry name" value="LRR_dom_sf"/>
</dbReference>
<evidence type="ECO:0000313" key="2">
    <source>
        <dbReference type="EMBL" id="PNH02992.1"/>
    </source>
</evidence>
<gene>
    <name evidence="2" type="ORF">TSOC_010977</name>
</gene>
<dbReference type="SUPFAM" id="SSF52058">
    <property type="entry name" value="L domain-like"/>
    <property type="match status" value="1"/>
</dbReference>
<dbReference type="AlphaFoldDB" id="A0A2J7ZRU7"/>
<comment type="caution">
    <text evidence="2">The sequence shown here is derived from an EMBL/GenBank/DDBJ whole genome shotgun (WGS) entry which is preliminary data.</text>
</comment>
<name>A0A2J7ZRU7_9CHLO</name>
<keyword evidence="3" id="KW-1185">Reference proteome</keyword>
<evidence type="ECO:0000256" key="1">
    <source>
        <dbReference type="ARBA" id="ARBA00004430"/>
    </source>
</evidence>
<comment type="subcellular location">
    <subcellularLocation>
        <location evidence="1">Cytoplasm</location>
        <location evidence="1">Cytoskeleton</location>
        <location evidence="1">Cilium axoneme</location>
    </subcellularLocation>
</comment>
<proteinExistence type="predicted"/>
<sequence length="411" mass="45044">MVHVHEIIEVVVRTCGADDIDFRCVSNAFCAAYDRAAPRYLVLGIADVFPYIDSLSVDSLRPESPGILQQISDRLLGLSVVQLANLRPACISAFATCTSLRELTIHTVIPSNQFGELRSLVNLRKLTLLDGFSDGVNALTRWMGTVVPHLTSLTCATLAISVDALHELAGLVDLSVKDIIIRAGPGSGSCPRAGLRLLPPGIRTMVLGRVPDMPILAQMHPPAAMRMLFPPDADIMLYIETSSEDPEGNLWALPQALRVLQQHAAPLRYFCIAYSNDDDEGEMLPSERIDWHTVGGLGVESLELYYVNLRLQDLFALPKGLKSLRLSEFPLHALVRLVTEELPQLRELHLDLEVLLAHADLDMHLGALLVEAGMRASFTLILHGDVAPELVALLRHRMGEAGAVCSLRVEE</sequence>
<dbReference type="EMBL" id="PGGS01000564">
    <property type="protein sequence ID" value="PNH02992.1"/>
    <property type="molecule type" value="Genomic_DNA"/>
</dbReference>
<organism evidence="2 3">
    <name type="scientific">Tetrabaena socialis</name>
    <dbReference type="NCBI Taxonomy" id="47790"/>
    <lineage>
        <taxon>Eukaryota</taxon>
        <taxon>Viridiplantae</taxon>
        <taxon>Chlorophyta</taxon>
        <taxon>core chlorophytes</taxon>
        <taxon>Chlorophyceae</taxon>
        <taxon>CS clade</taxon>
        <taxon>Chlamydomonadales</taxon>
        <taxon>Tetrabaenaceae</taxon>
        <taxon>Tetrabaena</taxon>
    </lineage>
</organism>